<dbReference type="Gene3D" id="2.60.40.10">
    <property type="entry name" value="Immunoglobulins"/>
    <property type="match status" value="1"/>
</dbReference>
<dbReference type="InterPro" id="IPR036179">
    <property type="entry name" value="Ig-like_dom_sf"/>
</dbReference>
<comment type="caution">
    <text evidence="2">The sequence shown here is derived from an EMBL/GenBank/DDBJ whole genome shotgun (WGS) entry which is preliminary data.</text>
</comment>
<dbReference type="InterPro" id="IPR003599">
    <property type="entry name" value="Ig_sub"/>
</dbReference>
<dbReference type="InterPro" id="IPR013783">
    <property type="entry name" value="Ig-like_fold"/>
</dbReference>
<keyword evidence="3" id="KW-1185">Reference proteome</keyword>
<dbReference type="OrthoDB" id="5969272at2759"/>
<dbReference type="Proteomes" id="UP000596742">
    <property type="component" value="Unassembled WGS sequence"/>
</dbReference>
<dbReference type="InterPro" id="IPR013098">
    <property type="entry name" value="Ig_I-set"/>
</dbReference>
<gene>
    <name evidence="2" type="ORF">MGAL_10B088064</name>
</gene>
<proteinExistence type="predicted"/>
<dbReference type="PROSITE" id="PS50835">
    <property type="entry name" value="IG_LIKE"/>
    <property type="match status" value="1"/>
</dbReference>
<evidence type="ECO:0000313" key="2">
    <source>
        <dbReference type="EMBL" id="VDH99305.1"/>
    </source>
</evidence>
<reference evidence="2" key="1">
    <citation type="submission" date="2018-11" db="EMBL/GenBank/DDBJ databases">
        <authorList>
            <person name="Alioto T."/>
            <person name="Alioto T."/>
        </authorList>
    </citation>
    <scope>NUCLEOTIDE SEQUENCE</scope>
</reference>
<dbReference type="SUPFAM" id="SSF48726">
    <property type="entry name" value="Immunoglobulin"/>
    <property type="match status" value="1"/>
</dbReference>
<dbReference type="AlphaFoldDB" id="A0A8B6C3B1"/>
<dbReference type="InterPro" id="IPR007110">
    <property type="entry name" value="Ig-like_dom"/>
</dbReference>
<sequence>MEKVKGIFHEHKQCIISRLSGKRKQLLSLLQKKDLIKPWEGVKIKSEDDHNAFRSIFDLVEHRENEKLFIKILRDVDDEIANLIEKPPEATFSKPLPKKVYAELGSKIVLECELDKKYNTIWLKNKKNVNDDTNIEIKNNNHNGKHTITILQLKGTDIGKYSCICVSAETTCELKVQGNIIEKNYYFKEN</sequence>
<accession>A0A8B6C3B1</accession>
<feature type="domain" description="Ig-like" evidence="1">
    <location>
        <begin position="88"/>
        <end position="163"/>
    </location>
</feature>
<evidence type="ECO:0000259" key="1">
    <source>
        <dbReference type="PROSITE" id="PS50835"/>
    </source>
</evidence>
<evidence type="ECO:0000313" key="3">
    <source>
        <dbReference type="Proteomes" id="UP000596742"/>
    </source>
</evidence>
<dbReference type="EMBL" id="UYJE01001126">
    <property type="protein sequence ID" value="VDH99305.1"/>
    <property type="molecule type" value="Genomic_DNA"/>
</dbReference>
<protein>
    <recommendedName>
        <fullName evidence="1">Ig-like domain-containing protein</fullName>
    </recommendedName>
</protein>
<name>A0A8B6C3B1_MYTGA</name>
<dbReference type="Pfam" id="PF07679">
    <property type="entry name" value="I-set"/>
    <property type="match status" value="1"/>
</dbReference>
<organism evidence="2 3">
    <name type="scientific">Mytilus galloprovincialis</name>
    <name type="common">Mediterranean mussel</name>
    <dbReference type="NCBI Taxonomy" id="29158"/>
    <lineage>
        <taxon>Eukaryota</taxon>
        <taxon>Metazoa</taxon>
        <taxon>Spiralia</taxon>
        <taxon>Lophotrochozoa</taxon>
        <taxon>Mollusca</taxon>
        <taxon>Bivalvia</taxon>
        <taxon>Autobranchia</taxon>
        <taxon>Pteriomorphia</taxon>
        <taxon>Mytilida</taxon>
        <taxon>Mytiloidea</taxon>
        <taxon>Mytilidae</taxon>
        <taxon>Mytilinae</taxon>
        <taxon>Mytilus</taxon>
    </lineage>
</organism>
<dbReference type="SMART" id="SM00409">
    <property type="entry name" value="IG"/>
    <property type="match status" value="1"/>
</dbReference>